<keyword evidence="6" id="KW-1133">Transmembrane helix</keyword>
<evidence type="ECO:0000256" key="7">
    <source>
        <dbReference type="ARBA" id="ARBA00023002"/>
    </source>
</evidence>
<evidence type="ECO:0000256" key="5">
    <source>
        <dbReference type="ARBA" id="ARBA00022723"/>
    </source>
</evidence>
<dbReference type="Proteomes" id="UP000501690">
    <property type="component" value="Linkage Group LG3"/>
</dbReference>
<evidence type="ECO:0000313" key="11">
    <source>
        <dbReference type="EMBL" id="QCD86485.1"/>
    </source>
</evidence>
<comment type="similarity">
    <text evidence="3">Belongs to the fatty acid desaturase type 1 family.</text>
</comment>
<evidence type="ECO:0000256" key="8">
    <source>
        <dbReference type="ARBA" id="ARBA00023004"/>
    </source>
</evidence>
<keyword evidence="5" id="KW-0479">Metal-binding</keyword>
<gene>
    <name evidence="11" type="ORF">DEO72_LG3g1008</name>
</gene>
<keyword evidence="8" id="KW-0408">Iron</keyword>
<proteinExistence type="inferred from homology"/>
<evidence type="ECO:0000313" key="12">
    <source>
        <dbReference type="Proteomes" id="UP000501690"/>
    </source>
</evidence>
<keyword evidence="4" id="KW-0812">Transmembrane</keyword>
<dbReference type="GO" id="GO:0016717">
    <property type="term" value="F:oxidoreductase activity, acting on paired donors, with oxidation of a pair of donors resulting in the reduction of molecular oxygen to two molecules of water"/>
    <property type="evidence" value="ECO:0007669"/>
    <property type="project" value="TreeGrafter"/>
</dbReference>
<keyword evidence="7" id="KW-0560">Oxidoreductase</keyword>
<keyword evidence="10" id="KW-0472">Membrane</keyword>
<accession>A0A4D6LDT2</accession>
<evidence type="ECO:0000256" key="4">
    <source>
        <dbReference type="ARBA" id="ARBA00022692"/>
    </source>
</evidence>
<reference evidence="11 12" key="1">
    <citation type="submission" date="2019-04" db="EMBL/GenBank/DDBJ databases">
        <title>An improved genome assembly and genetic linkage map for asparagus bean, Vigna unguiculata ssp. sesquipedialis.</title>
        <authorList>
            <person name="Xia Q."/>
            <person name="Zhang R."/>
            <person name="Dong Y."/>
        </authorList>
    </citation>
    <scope>NUCLEOTIDE SEQUENCE [LARGE SCALE GENOMIC DNA]</scope>
    <source>
        <tissue evidence="11">Leaf</tissue>
    </source>
</reference>
<sequence length="98" mass="11400">MQEEEVDLVRRRPPPYILHSTFVHLLSDAMISFLWIQSCWIGHNSGHYNVMLNRHLNRAAQILSANILAGISNAWWKWNHNSHHPRATTSTSTQIFNI</sequence>
<evidence type="ECO:0000256" key="10">
    <source>
        <dbReference type="ARBA" id="ARBA00023136"/>
    </source>
</evidence>
<name>A0A4D6LDT2_VIGUN</name>
<comment type="subcellular location">
    <subcellularLocation>
        <location evidence="1">Membrane</location>
        <topology evidence="1">Multi-pass membrane protein</topology>
    </subcellularLocation>
</comment>
<comment type="pathway">
    <text evidence="2">Lipid metabolism.</text>
</comment>
<keyword evidence="12" id="KW-1185">Reference proteome</keyword>
<dbReference type="EMBL" id="CP039347">
    <property type="protein sequence ID" value="QCD86485.1"/>
    <property type="molecule type" value="Genomic_DNA"/>
</dbReference>
<dbReference type="AlphaFoldDB" id="A0A4D6LDT2"/>
<protein>
    <submittedName>
        <fullName evidence="11">Delta8-fatty-acid desaturase</fullName>
    </submittedName>
</protein>
<dbReference type="GO" id="GO:0046872">
    <property type="term" value="F:metal ion binding"/>
    <property type="evidence" value="ECO:0007669"/>
    <property type="project" value="UniProtKB-KW"/>
</dbReference>
<organism evidence="11 12">
    <name type="scientific">Vigna unguiculata</name>
    <name type="common">Cowpea</name>
    <dbReference type="NCBI Taxonomy" id="3917"/>
    <lineage>
        <taxon>Eukaryota</taxon>
        <taxon>Viridiplantae</taxon>
        <taxon>Streptophyta</taxon>
        <taxon>Embryophyta</taxon>
        <taxon>Tracheophyta</taxon>
        <taxon>Spermatophyta</taxon>
        <taxon>Magnoliopsida</taxon>
        <taxon>eudicotyledons</taxon>
        <taxon>Gunneridae</taxon>
        <taxon>Pentapetalae</taxon>
        <taxon>rosids</taxon>
        <taxon>fabids</taxon>
        <taxon>Fabales</taxon>
        <taxon>Fabaceae</taxon>
        <taxon>Papilionoideae</taxon>
        <taxon>50 kb inversion clade</taxon>
        <taxon>NPAAA clade</taxon>
        <taxon>indigoferoid/millettioid clade</taxon>
        <taxon>Phaseoleae</taxon>
        <taxon>Vigna</taxon>
    </lineage>
</organism>
<keyword evidence="9" id="KW-0443">Lipid metabolism</keyword>
<dbReference type="GO" id="GO:0006629">
    <property type="term" value="P:lipid metabolic process"/>
    <property type="evidence" value="ECO:0007669"/>
    <property type="project" value="UniProtKB-KW"/>
</dbReference>
<dbReference type="PANTHER" id="PTHR19353:SF30">
    <property type="entry name" value="DELTA 8-(E)-SPHINGOLIPID DESATURASE"/>
    <property type="match status" value="1"/>
</dbReference>
<evidence type="ECO:0000256" key="2">
    <source>
        <dbReference type="ARBA" id="ARBA00005189"/>
    </source>
</evidence>
<evidence type="ECO:0000256" key="6">
    <source>
        <dbReference type="ARBA" id="ARBA00022989"/>
    </source>
</evidence>
<evidence type="ECO:0000256" key="9">
    <source>
        <dbReference type="ARBA" id="ARBA00023098"/>
    </source>
</evidence>
<dbReference type="PANTHER" id="PTHR19353">
    <property type="entry name" value="FATTY ACID DESATURASE 2"/>
    <property type="match status" value="1"/>
</dbReference>
<evidence type="ECO:0000256" key="3">
    <source>
        <dbReference type="ARBA" id="ARBA00009295"/>
    </source>
</evidence>
<dbReference type="GO" id="GO:0016020">
    <property type="term" value="C:membrane"/>
    <property type="evidence" value="ECO:0007669"/>
    <property type="project" value="UniProtKB-SubCell"/>
</dbReference>
<dbReference type="InterPro" id="IPR012171">
    <property type="entry name" value="Fatty_acid_desaturase"/>
</dbReference>
<evidence type="ECO:0000256" key="1">
    <source>
        <dbReference type="ARBA" id="ARBA00004141"/>
    </source>
</evidence>